<dbReference type="Proteomes" id="UP000247702">
    <property type="component" value="Unassembled WGS sequence"/>
</dbReference>
<evidence type="ECO:0000313" key="2">
    <source>
        <dbReference type="Proteomes" id="UP000247702"/>
    </source>
</evidence>
<organism evidence="1 2">
    <name type="scientific">Rhizophagus clarus</name>
    <dbReference type="NCBI Taxonomy" id="94130"/>
    <lineage>
        <taxon>Eukaryota</taxon>
        <taxon>Fungi</taxon>
        <taxon>Fungi incertae sedis</taxon>
        <taxon>Mucoromycota</taxon>
        <taxon>Glomeromycotina</taxon>
        <taxon>Glomeromycetes</taxon>
        <taxon>Glomerales</taxon>
        <taxon>Glomeraceae</taxon>
        <taxon>Rhizophagus</taxon>
    </lineage>
</organism>
<accession>A0A2Z6RIU5</accession>
<reference evidence="1 2" key="1">
    <citation type="submission" date="2017-11" db="EMBL/GenBank/DDBJ databases">
        <title>The genome of Rhizophagus clarus HR1 reveals common genetic basis of auxotrophy among arbuscular mycorrhizal fungi.</title>
        <authorList>
            <person name="Kobayashi Y."/>
        </authorList>
    </citation>
    <scope>NUCLEOTIDE SEQUENCE [LARGE SCALE GENOMIC DNA]</scope>
    <source>
        <strain evidence="1 2">HR1</strain>
    </source>
</reference>
<gene>
    <name evidence="1" type="ORF">RclHR1_29340001</name>
</gene>
<name>A0A2Z6RIU5_9GLOM</name>
<comment type="caution">
    <text evidence="1">The sequence shown here is derived from an EMBL/GenBank/DDBJ whole genome shotgun (WGS) entry which is preliminary data.</text>
</comment>
<keyword evidence="2" id="KW-1185">Reference proteome</keyword>
<protein>
    <submittedName>
        <fullName evidence="1">Uncharacterized protein</fullName>
    </submittedName>
</protein>
<dbReference type="EMBL" id="BEXD01002151">
    <property type="protein sequence ID" value="GBB97189.1"/>
    <property type="molecule type" value="Genomic_DNA"/>
</dbReference>
<proteinExistence type="predicted"/>
<sequence>MSKQKEYSVSLISAGELIDDLHYGPYSREWWLARPTSDNTTFCPIRLGMKTLTTINKRDFIITVIQGNTQDITDPNYNKFQPGYICQSEGLRSNVCESSSKAITSVYQKAFSNKTKHAGPLVMGFDIPHISEALLSDVHFHPFAFKIENLSVIVFSIGVSNNSDWNYAGEGYKSSFIHNFNHSQSLFFQEFDDDEAIVRIYREFQEICVFHDANPNLVWKKIGILSKFNGSTLFGLEHNEIKLVIDREKIPYCTTDNWQNEEIMNKIFNYHLKKRVLTPINWKNIFIEWRNQKSDIIELTQKLKEIYPVGYIIKDREFRAWKALLRHTGCTRITPFKKESELEFWTWSKYPDKDKDTLTQLYNCGFLQTTLENHTKQFWNAFQDALDSNIRGIDGKRRILSIIADKFSYETIKHYLSVSNYLITEARYYARINGPGGVQMERPKFTSQRLSPEKKDQIENFFQNKANVIMSSYKTDSASGSPVYYLKNTKKILWERFHEEYPDGLKRTAFYGYLQGNQYIYKEDLEGEIDEKGAVIVIDYKMKILPKSARETKQDFFGKKGWTLHSALVYTRSQNDMNLQIHAFDHWSNDTRQDSWFTASSLHAVIMELNPKPEWIIFISDNGPHYHNADLMMIMRRWKEWYNIDVRKWTFLEAGEAKTSIDSHHAQISHAIKRHVRLGFDISQGSDIELAIEGICGTSVAHLEPERTKALTGEYAGYICARSMPNVSKWNYFSPEKLEKLQKKEIQKPDPQVSQHTVPQTPWIIPLPDKSGIFPNRLNIDQLRNQLSNLEISHENINNKRELVSLLEDALSQQMENTSIENQIPSTDMLDSNEEINVHQEFPLMLGWALKENQKFGKKGGGKRISKHIVALLEGYFLAGNLDKSDRYSAQEMWNELTKLVEEGSLEETDIPKVSTIQNWIARYAAQHKQNMAQQAKQSVIHRNE</sequence>
<dbReference type="AlphaFoldDB" id="A0A2Z6RIU5"/>
<evidence type="ECO:0000313" key="1">
    <source>
        <dbReference type="EMBL" id="GBB97189.1"/>
    </source>
</evidence>